<protein>
    <recommendedName>
        <fullName evidence="3">Recombination-associated protein RdgC</fullName>
    </recommendedName>
</protein>
<comment type="caution">
    <text evidence="6">The sequence shown here is derived from an EMBL/GenBank/DDBJ whole genome shotgun (WGS) entry which is preliminary data.</text>
</comment>
<dbReference type="NCBIfam" id="NF001464">
    <property type="entry name" value="PRK00321.1-5"/>
    <property type="match status" value="1"/>
</dbReference>
<dbReference type="AlphaFoldDB" id="A0A4Q7VPF9"/>
<dbReference type="GO" id="GO:0043590">
    <property type="term" value="C:bacterial nucleoid"/>
    <property type="evidence" value="ECO:0007669"/>
    <property type="project" value="TreeGrafter"/>
</dbReference>
<dbReference type="GO" id="GO:0006310">
    <property type="term" value="P:DNA recombination"/>
    <property type="evidence" value="ECO:0007669"/>
    <property type="project" value="UniProtKB-KW"/>
</dbReference>
<evidence type="ECO:0000313" key="6">
    <source>
        <dbReference type="EMBL" id="RZT98077.1"/>
    </source>
</evidence>
<comment type="subcellular location">
    <subcellularLocation>
        <location evidence="1">Cytoplasm</location>
        <location evidence="1">Nucleoid</location>
    </subcellularLocation>
</comment>
<dbReference type="PANTHER" id="PTHR38103:SF1">
    <property type="entry name" value="RECOMBINATION-ASSOCIATED PROTEIN RDGC"/>
    <property type="match status" value="1"/>
</dbReference>
<dbReference type="RefSeq" id="WP_130432494.1">
    <property type="nucleotide sequence ID" value="NZ_SHKP01000006.1"/>
</dbReference>
<evidence type="ECO:0000256" key="5">
    <source>
        <dbReference type="ARBA" id="ARBA00023172"/>
    </source>
</evidence>
<dbReference type="GO" id="GO:0003690">
    <property type="term" value="F:double-stranded DNA binding"/>
    <property type="evidence" value="ECO:0007669"/>
    <property type="project" value="TreeGrafter"/>
</dbReference>
<reference evidence="6 7" key="1">
    <citation type="submission" date="2019-02" db="EMBL/GenBank/DDBJ databases">
        <title>Genomic Encyclopedia of Type Strains, Phase IV (KMG-IV): sequencing the most valuable type-strain genomes for metagenomic binning, comparative biology and taxonomic classification.</title>
        <authorList>
            <person name="Goeker M."/>
        </authorList>
    </citation>
    <scope>NUCLEOTIDE SEQUENCE [LARGE SCALE GENOMIC DNA]</scope>
    <source>
        <strain evidence="6 7">DSM 19570</strain>
    </source>
</reference>
<name>A0A4Q7VPF9_9BURK</name>
<dbReference type="NCBIfam" id="NF001463">
    <property type="entry name" value="PRK00321.1-4"/>
    <property type="match status" value="1"/>
</dbReference>
<dbReference type="InterPro" id="IPR007476">
    <property type="entry name" value="RdgC"/>
</dbReference>
<accession>A0A4Q7VPF9</accession>
<dbReference type="EMBL" id="SHKP01000006">
    <property type="protein sequence ID" value="RZT98077.1"/>
    <property type="molecule type" value="Genomic_DNA"/>
</dbReference>
<sequence>MFKNLTVYRIGADWSATLAQVEEGLAKARFVACGLTQPRSAGWVEPRGVAHGPLAEGVGGQWLFKLQTEQRVLPAAVVKRRVEEVAQQIEQSSGRKPGKKQLKEIKEQATLELLPMAFTKQAAINVWLDPQRRLLMVDASSPARAAEVAELLIKCLDGLALTPLQTAQSAATAMSAWLASGEPPPAFSVDRECELKGADEMKSVVRYARHPLDTDEVRQHIGMGKQPTRLAMSWQGRVSFMLTDAMQIKKLDFLDVVFEGRKSSQQHQDEAFDADAAIGTGELARLIPDLIEALGGEQLAA</sequence>
<gene>
    <name evidence="6" type="ORF">EV670_2483</name>
</gene>
<keyword evidence="4" id="KW-0963">Cytoplasm</keyword>
<evidence type="ECO:0000256" key="2">
    <source>
        <dbReference type="ARBA" id="ARBA00008657"/>
    </source>
</evidence>
<evidence type="ECO:0000256" key="4">
    <source>
        <dbReference type="ARBA" id="ARBA00022490"/>
    </source>
</evidence>
<dbReference type="OrthoDB" id="5290530at2"/>
<dbReference type="GO" id="GO:0000018">
    <property type="term" value="P:regulation of DNA recombination"/>
    <property type="evidence" value="ECO:0007669"/>
    <property type="project" value="TreeGrafter"/>
</dbReference>
<keyword evidence="5" id="KW-0233">DNA recombination</keyword>
<keyword evidence="7" id="KW-1185">Reference proteome</keyword>
<organism evidence="6 7">
    <name type="scientific">Rivibacter subsaxonicus</name>
    <dbReference type="NCBI Taxonomy" id="457575"/>
    <lineage>
        <taxon>Bacteria</taxon>
        <taxon>Pseudomonadati</taxon>
        <taxon>Pseudomonadota</taxon>
        <taxon>Betaproteobacteria</taxon>
        <taxon>Burkholderiales</taxon>
        <taxon>Rivibacter</taxon>
    </lineage>
</organism>
<dbReference type="PANTHER" id="PTHR38103">
    <property type="entry name" value="RECOMBINATION-ASSOCIATED PROTEIN RDGC"/>
    <property type="match status" value="1"/>
</dbReference>
<dbReference type="Pfam" id="PF04381">
    <property type="entry name" value="RdgC"/>
    <property type="match status" value="1"/>
</dbReference>
<evidence type="ECO:0000256" key="3">
    <source>
        <dbReference type="ARBA" id="ARBA00022296"/>
    </source>
</evidence>
<evidence type="ECO:0000313" key="7">
    <source>
        <dbReference type="Proteomes" id="UP000293671"/>
    </source>
</evidence>
<comment type="similarity">
    <text evidence="2">Belongs to the RdgC family.</text>
</comment>
<proteinExistence type="inferred from homology"/>
<dbReference type="Proteomes" id="UP000293671">
    <property type="component" value="Unassembled WGS sequence"/>
</dbReference>
<evidence type="ECO:0000256" key="1">
    <source>
        <dbReference type="ARBA" id="ARBA00004453"/>
    </source>
</evidence>